<evidence type="ECO:0000256" key="10">
    <source>
        <dbReference type="ARBA" id="ARBA00035861"/>
    </source>
</evidence>
<dbReference type="PANTHER" id="PTHR47707">
    <property type="entry name" value="8-OXO-DGTP DIPHOSPHATASE"/>
    <property type="match status" value="1"/>
</dbReference>
<evidence type="ECO:0000256" key="1">
    <source>
        <dbReference type="ARBA" id="ARBA00001946"/>
    </source>
</evidence>
<dbReference type="GO" id="GO:0035539">
    <property type="term" value="F:8-oxo-7,8-dihydrodeoxyguanosine triphosphate pyrophosphatase activity"/>
    <property type="evidence" value="ECO:0007669"/>
    <property type="project" value="UniProtKB-EC"/>
</dbReference>
<dbReference type="CDD" id="cd00564">
    <property type="entry name" value="TMP_TenI"/>
    <property type="match status" value="1"/>
</dbReference>
<dbReference type="GO" id="GO:0006281">
    <property type="term" value="P:DNA repair"/>
    <property type="evidence" value="ECO:0007669"/>
    <property type="project" value="UniProtKB-KW"/>
</dbReference>
<dbReference type="GO" id="GO:0046872">
    <property type="term" value="F:metal ion binding"/>
    <property type="evidence" value="ECO:0007669"/>
    <property type="project" value="UniProtKB-KW"/>
</dbReference>
<evidence type="ECO:0000256" key="11">
    <source>
        <dbReference type="ARBA" id="ARBA00038905"/>
    </source>
</evidence>
<evidence type="ECO:0000256" key="9">
    <source>
        <dbReference type="ARBA" id="ARBA00023204"/>
    </source>
</evidence>
<comment type="cofactor">
    <cofactor evidence="1">
        <name>Mg(2+)</name>
        <dbReference type="ChEBI" id="CHEBI:18420"/>
    </cofactor>
</comment>
<dbReference type="FunFam" id="3.90.79.10:FF:000014">
    <property type="entry name" value="8-oxo-dGTP diphosphatase MutT"/>
    <property type="match status" value="1"/>
</dbReference>
<keyword evidence="4" id="KW-0235">DNA replication</keyword>
<dbReference type="GO" id="GO:0009228">
    <property type="term" value="P:thiamine biosynthetic process"/>
    <property type="evidence" value="ECO:0007669"/>
    <property type="project" value="UniProtKB-KW"/>
</dbReference>
<keyword evidence="8" id="KW-0460">Magnesium</keyword>
<proteinExistence type="inferred from homology"/>
<dbReference type="EC" id="3.6.1.55" evidence="11"/>
<dbReference type="PROSITE" id="PS00893">
    <property type="entry name" value="NUDIX_BOX"/>
    <property type="match status" value="1"/>
</dbReference>
<comment type="catalytic activity">
    <reaction evidence="10">
        <text>8-oxo-dGTP + H2O = 8-oxo-dGMP + diphosphate + H(+)</text>
        <dbReference type="Rhea" id="RHEA:31575"/>
        <dbReference type="ChEBI" id="CHEBI:15377"/>
        <dbReference type="ChEBI" id="CHEBI:15378"/>
        <dbReference type="ChEBI" id="CHEBI:33019"/>
        <dbReference type="ChEBI" id="CHEBI:63224"/>
        <dbReference type="ChEBI" id="CHEBI:77896"/>
        <dbReference type="EC" id="3.6.1.55"/>
    </reaction>
</comment>
<feature type="domain" description="Nudix hydrolase" evidence="12">
    <location>
        <begin position="3"/>
        <end position="129"/>
    </location>
</feature>
<evidence type="ECO:0000313" key="13">
    <source>
        <dbReference type="EMBL" id="VAW55463.1"/>
    </source>
</evidence>
<dbReference type="InterPro" id="IPR036206">
    <property type="entry name" value="ThiamineP_synth_sf"/>
</dbReference>
<keyword evidence="6" id="KW-0227">DNA damage</keyword>
<dbReference type="GO" id="GO:0044716">
    <property type="term" value="F:8-oxo-GDP phosphatase activity"/>
    <property type="evidence" value="ECO:0007669"/>
    <property type="project" value="TreeGrafter"/>
</dbReference>
<dbReference type="InterPro" id="IPR020084">
    <property type="entry name" value="NUDIX_hydrolase_CS"/>
</dbReference>
<dbReference type="InterPro" id="IPR022998">
    <property type="entry name" value="ThiamineP_synth_TenI"/>
</dbReference>
<sequence>MTKITQVAVAVIVNQKQQVCISLRHKDAHQGSLWEFPGGKIEHDETVEQALVREIKEELNLEILKSRPLISITHEYTDKKVCLHVNKIVSYRGEAVGMEGQIVKWISFAELSEYDFPKANIPIIKSLQLSDKYLITGNFLDADDYLCKLKKALEKNIKLMQLRLKPGNCEDKTQLQTILTQTSYLCKQSAVKLMLNVPADSIEWVHSNRIEFDGYHLDSKTLISLCTDTINIHDNGKLLSASCHNEEELQYAIKLKADFVVLSPVQKTASHPEMAALGWQTFSDMIEQISVPVYALGGVAEQDIELAWKHGAQGVAAISAFWN</sequence>
<dbReference type="CDD" id="cd03425">
    <property type="entry name" value="NUDIX_MutT_NudA_like"/>
    <property type="match status" value="1"/>
</dbReference>
<evidence type="ECO:0000256" key="2">
    <source>
        <dbReference type="ARBA" id="ARBA00005582"/>
    </source>
</evidence>
<comment type="similarity">
    <text evidence="2">Belongs to the Nudix hydrolase family.</text>
</comment>
<organism evidence="13">
    <name type="scientific">hydrothermal vent metagenome</name>
    <dbReference type="NCBI Taxonomy" id="652676"/>
    <lineage>
        <taxon>unclassified sequences</taxon>
        <taxon>metagenomes</taxon>
        <taxon>ecological metagenomes</taxon>
    </lineage>
</organism>
<dbReference type="Gene3D" id="3.20.20.70">
    <property type="entry name" value="Aldolase class I"/>
    <property type="match status" value="1"/>
</dbReference>
<dbReference type="InterPro" id="IPR020476">
    <property type="entry name" value="Nudix_hydrolase"/>
</dbReference>
<dbReference type="Gene3D" id="3.90.79.10">
    <property type="entry name" value="Nucleoside Triphosphate Pyrophosphohydrolase"/>
    <property type="match status" value="1"/>
</dbReference>
<dbReference type="NCBIfam" id="TIGR00586">
    <property type="entry name" value="mutt"/>
    <property type="match status" value="1"/>
</dbReference>
<dbReference type="InterPro" id="IPR029119">
    <property type="entry name" value="MutY_C"/>
</dbReference>
<evidence type="ECO:0000256" key="6">
    <source>
        <dbReference type="ARBA" id="ARBA00022763"/>
    </source>
</evidence>
<dbReference type="GO" id="GO:0008413">
    <property type="term" value="F:8-oxo-7,8-dihydroguanosine triphosphate pyrophosphatase activity"/>
    <property type="evidence" value="ECO:0007669"/>
    <property type="project" value="InterPro"/>
</dbReference>
<dbReference type="GO" id="GO:0044715">
    <property type="term" value="F:8-oxo-dGDP phosphatase activity"/>
    <property type="evidence" value="ECO:0007669"/>
    <property type="project" value="TreeGrafter"/>
</dbReference>
<dbReference type="InterPro" id="IPR000086">
    <property type="entry name" value="NUDIX_hydrolase_dom"/>
</dbReference>
<dbReference type="InterPro" id="IPR003561">
    <property type="entry name" value="Mutator_MutT"/>
</dbReference>
<evidence type="ECO:0000256" key="7">
    <source>
        <dbReference type="ARBA" id="ARBA00022801"/>
    </source>
</evidence>
<keyword evidence="9" id="KW-0234">DNA repair</keyword>
<dbReference type="Pfam" id="PF02581">
    <property type="entry name" value="TMP-TENI"/>
    <property type="match status" value="1"/>
</dbReference>
<name>A0A3B0WSQ6_9ZZZZ</name>
<evidence type="ECO:0000256" key="3">
    <source>
        <dbReference type="ARBA" id="ARBA00022457"/>
    </source>
</evidence>
<keyword evidence="3" id="KW-0515">Mutator protein</keyword>
<dbReference type="InterPro" id="IPR047127">
    <property type="entry name" value="MutT-like"/>
</dbReference>
<keyword evidence="7" id="KW-0378">Hydrolase</keyword>
<dbReference type="SUPFAM" id="SSF55811">
    <property type="entry name" value="Nudix"/>
    <property type="match status" value="1"/>
</dbReference>
<evidence type="ECO:0000256" key="4">
    <source>
        <dbReference type="ARBA" id="ARBA00022705"/>
    </source>
</evidence>
<dbReference type="SUPFAM" id="SSF51391">
    <property type="entry name" value="Thiamin phosphate synthase"/>
    <property type="match status" value="1"/>
</dbReference>
<dbReference type="PRINTS" id="PR00502">
    <property type="entry name" value="NUDIXFAMILY"/>
</dbReference>
<dbReference type="GO" id="GO:0006260">
    <property type="term" value="P:DNA replication"/>
    <property type="evidence" value="ECO:0007669"/>
    <property type="project" value="UniProtKB-KW"/>
</dbReference>
<gene>
    <name evidence="13" type="ORF">MNBD_GAMMA05-2491</name>
</gene>
<dbReference type="InterPro" id="IPR013785">
    <property type="entry name" value="Aldolase_TIM"/>
</dbReference>
<dbReference type="InterPro" id="IPR015797">
    <property type="entry name" value="NUDIX_hydrolase-like_dom_sf"/>
</dbReference>
<reference evidence="13" key="1">
    <citation type="submission" date="2018-06" db="EMBL/GenBank/DDBJ databases">
        <authorList>
            <person name="Zhirakovskaya E."/>
        </authorList>
    </citation>
    <scope>NUCLEOTIDE SEQUENCE</scope>
</reference>
<dbReference type="PANTHER" id="PTHR47707:SF1">
    <property type="entry name" value="NUDIX HYDROLASE FAMILY PROTEIN"/>
    <property type="match status" value="1"/>
</dbReference>
<dbReference type="AlphaFoldDB" id="A0A3B0WSQ6"/>
<evidence type="ECO:0000256" key="8">
    <source>
        <dbReference type="ARBA" id="ARBA00022842"/>
    </source>
</evidence>
<dbReference type="NCBIfam" id="NF006530">
    <property type="entry name" value="PRK08999.1"/>
    <property type="match status" value="1"/>
</dbReference>
<protein>
    <recommendedName>
        <fullName evidence="11">8-oxo-dGTP diphosphatase</fullName>
        <ecNumber evidence="11">3.6.1.55</ecNumber>
    </recommendedName>
</protein>
<evidence type="ECO:0000259" key="12">
    <source>
        <dbReference type="PROSITE" id="PS51462"/>
    </source>
</evidence>
<evidence type="ECO:0000256" key="5">
    <source>
        <dbReference type="ARBA" id="ARBA00022723"/>
    </source>
</evidence>
<keyword evidence="5" id="KW-0479">Metal-binding</keyword>
<dbReference type="PROSITE" id="PS51462">
    <property type="entry name" value="NUDIX"/>
    <property type="match status" value="1"/>
</dbReference>
<accession>A0A3B0WSQ6</accession>
<dbReference type="EMBL" id="UOFE01000048">
    <property type="protein sequence ID" value="VAW55463.1"/>
    <property type="molecule type" value="Genomic_DNA"/>
</dbReference>
<dbReference type="Pfam" id="PF14815">
    <property type="entry name" value="NUDIX_4"/>
    <property type="match status" value="1"/>
</dbReference>